<dbReference type="Pfam" id="PF02365">
    <property type="entry name" value="NAM"/>
    <property type="match status" value="1"/>
</dbReference>
<dbReference type="FunFam" id="2.170.150.80:FF:000006">
    <property type="entry name" value="NAC domain-containing protein 100-like"/>
    <property type="match status" value="1"/>
</dbReference>
<name>A0A2I0BCT5_9ASPA</name>
<dbReference type="InterPro" id="IPR036093">
    <property type="entry name" value="NAC_dom_sf"/>
</dbReference>
<dbReference type="SUPFAM" id="SSF101941">
    <property type="entry name" value="NAC domain"/>
    <property type="match status" value="1"/>
</dbReference>
<proteinExistence type="predicted"/>
<gene>
    <name evidence="6" type="primary">NAC100</name>
    <name evidence="6" type="ORF">AXF42_Ash020527</name>
</gene>
<dbReference type="GO" id="GO:0006355">
    <property type="term" value="P:regulation of DNA-templated transcription"/>
    <property type="evidence" value="ECO:0007669"/>
    <property type="project" value="InterPro"/>
</dbReference>
<evidence type="ECO:0000256" key="2">
    <source>
        <dbReference type="ARBA" id="ARBA00023125"/>
    </source>
</evidence>
<evidence type="ECO:0000256" key="4">
    <source>
        <dbReference type="ARBA" id="ARBA00023242"/>
    </source>
</evidence>
<evidence type="ECO:0000256" key="1">
    <source>
        <dbReference type="ARBA" id="ARBA00023015"/>
    </source>
</evidence>
<evidence type="ECO:0000259" key="5">
    <source>
        <dbReference type="PROSITE" id="PS51005"/>
    </source>
</evidence>
<dbReference type="PANTHER" id="PTHR31744:SF92">
    <property type="entry name" value="NAC DOMAIN-CONTAINING PROTEIN 87"/>
    <property type="match status" value="1"/>
</dbReference>
<keyword evidence="2" id="KW-0238">DNA-binding</keyword>
<dbReference type="GO" id="GO:0005634">
    <property type="term" value="C:nucleus"/>
    <property type="evidence" value="ECO:0007669"/>
    <property type="project" value="UniProtKB-ARBA"/>
</dbReference>
<reference evidence="6 7" key="1">
    <citation type="journal article" date="2017" name="Nature">
        <title>The Apostasia genome and the evolution of orchids.</title>
        <authorList>
            <person name="Zhang G.Q."/>
            <person name="Liu K.W."/>
            <person name="Li Z."/>
            <person name="Lohaus R."/>
            <person name="Hsiao Y.Y."/>
            <person name="Niu S.C."/>
            <person name="Wang J.Y."/>
            <person name="Lin Y.C."/>
            <person name="Xu Q."/>
            <person name="Chen L.J."/>
            <person name="Yoshida K."/>
            <person name="Fujiwara S."/>
            <person name="Wang Z.W."/>
            <person name="Zhang Y.Q."/>
            <person name="Mitsuda N."/>
            <person name="Wang M."/>
            <person name="Liu G.H."/>
            <person name="Pecoraro L."/>
            <person name="Huang H.X."/>
            <person name="Xiao X.J."/>
            <person name="Lin M."/>
            <person name="Wu X.Y."/>
            <person name="Wu W.L."/>
            <person name="Chen Y.Y."/>
            <person name="Chang S.B."/>
            <person name="Sakamoto S."/>
            <person name="Ohme-Takagi M."/>
            <person name="Yagi M."/>
            <person name="Zeng S.J."/>
            <person name="Shen C.Y."/>
            <person name="Yeh C.M."/>
            <person name="Luo Y.B."/>
            <person name="Tsai W.C."/>
            <person name="Van de Peer Y."/>
            <person name="Liu Z.J."/>
        </authorList>
    </citation>
    <scope>NUCLEOTIDE SEQUENCE [LARGE SCALE GENOMIC DNA]</scope>
    <source>
        <strain evidence="7">cv. Shenzhen</strain>
        <tissue evidence="6">Stem</tissue>
    </source>
</reference>
<keyword evidence="7" id="KW-1185">Reference proteome</keyword>
<accession>A0A2I0BCT5</accession>
<evidence type="ECO:0000313" key="6">
    <source>
        <dbReference type="EMBL" id="PKA65597.1"/>
    </source>
</evidence>
<keyword evidence="4" id="KW-0539">Nucleus</keyword>
<dbReference type="Gene3D" id="2.170.150.80">
    <property type="entry name" value="NAC domain"/>
    <property type="match status" value="1"/>
</dbReference>
<dbReference type="STRING" id="1088818.A0A2I0BCT5"/>
<dbReference type="InterPro" id="IPR003441">
    <property type="entry name" value="NAC-dom"/>
</dbReference>
<dbReference type="GO" id="GO:0003677">
    <property type="term" value="F:DNA binding"/>
    <property type="evidence" value="ECO:0007669"/>
    <property type="project" value="UniProtKB-KW"/>
</dbReference>
<dbReference type="PANTHER" id="PTHR31744">
    <property type="entry name" value="PROTEIN CUP-SHAPED COTYLEDON 2-RELATED"/>
    <property type="match status" value="1"/>
</dbReference>
<dbReference type="EMBL" id="KZ451891">
    <property type="protein sequence ID" value="PKA65597.1"/>
    <property type="molecule type" value="Genomic_DNA"/>
</dbReference>
<keyword evidence="3" id="KW-0804">Transcription</keyword>
<sequence>MAAMEDDALFLPPGFRFHPTDEEIITHYLSPKVLNHGFSARAVAEVDLRKNEPWDLPSKAKMGEEEWYFFCQRDRKYPTGTRKNRATESGYWKATGRDREIYRGTELLVGMRKTLVFYLGRAPRGEKTNWIMHEFRLEGEGQTSAMDEWVVCRVFHKNAGGIKTEISSFTDHHHELLELPMLPPLNPYFSMTPEMCSPAPLPPSSPASNWWSQSNWRHCKSEQFSSQSVRSWETGIISPDLSMEISSAAADAGDGLVFGLENLWGC</sequence>
<evidence type="ECO:0000256" key="3">
    <source>
        <dbReference type="ARBA" id="ARBA00023163"/>
    </source>
</evidence>
<dbReference type="AlphaFoldDB" id="A0A2I0BCT5"/>
<dbReference type="Proteomes" id="UP000236161">
    <property type="component" value="Unassembled WGS sequence"/>
</dbReference>
<dbReference type="PROSITE" id="PS51005">
    <property type="entry name" value="NAC"/>
    <property type="match status" value="1"/>
</dbReference>
<evidence type="ECO:0000313" key="7">
    <source>
        <dbReference type="Proteomes" id="UP000236161"/>
    </source>
</evidence>
<protein>
    <submittedName>
        <fullName evidence="6">NAC domain-containing protein 100</fullName>
    </submittedName>
</protein>
<dbReference type="OrthoDB" id="1424968at2759"/>
<organism evidence="6 7">
    <name type="scientific">Apostasia shenzhenica</name>
    <dbReference type="NCBI Taxonomy" id="1088818"/>
    <lineage>
        <taxon>Eukaryota</taxon>
        <taxon>Viridiplantae</taxon>
        <taxon>Streptophyta</taxon>
        <taxon>Embryophyta</taxon>
        <taxon>Tracheophyta</taxon>
        <taxon>Spermatophyta</taxon>
        <taxon>Magnoliopsida</taxon>
        <taxon>Liliopsida</taxon>
        <taxon>Asparagales</taxon>
        <taxon>Orchidaceae</taxon>
        <taxon>Apostasioideae</taxon>
        <taxon>Apostasia</taxon>
    </lineage>
</organism>
<keyword evidence="1" id="KW-0805">Transcription regulation</keyword>
<feature type="domain" description="NAC" evidence="5">
    <location>
        <begin position="11"/>
        <end position="157"/>
    </location>
</feature>